<proteinExistence type="predicted"/>
<dbReference type="GO" id="GO:0006508">
    <property type="term" value="P:proteolysis"/>
    <property type="evidence" value="ECO:0007669"/>
    <property type="project" value="TreeGrafter"/>
</dbReference>
<feature type="domain" description="Peptidase S53 activation" evidence="1">
    <location>
        <begin position="21"/>
        <end position="160"/>
    </location>
</feature>
<sequence>MTDINSSAPVSHTVHHIPKFAKYSKDIGLADPKKEIQFSIVLKIRNQEWIEKQLKDVSDPKSENYGKYLGKDEIESMTKPSQAHFDKVSNFLQSKGIQSTRDGDNLKVLASIEKTQELFKTQIHKFTQPSGSQDDTIYKRVGGFQVPSEISDCVDLVVGF</sequence>
<dbReference type="InterPro" id="IPR050819">
    <property type="entry name" value="Tripeptidyl-peptidase_I"/>
</dbReference>
<dbReference type="GO" id="GO:0004175">
    <property type="term" value="F:endopeptidase activity"/>
    <property type="evidence" value="ECO:0007669"/>
    <property type="project" value="TreeGrafter"/>
</dbReference>
<dbReference type="Proteomes" id="UP001344447">
    <property type="component" value="Unassembled WGS sequence"/>
</dbReference>
<dbReference type="PANTHER" id="PTHR14218">
    <property type="entry name" value="PROTEASE S8 TRIPEPTIDYL PEPTIDASE I CLN2"/>
    <property type="match status" value="1"/>
</dbReference>
<protein>
    <recommendedName>
        <fullName evidence="1">Peptidase S53 activation domain-containing protein</fullName>
    </recommendedName>
</protein>
<dbReference type="InterPro" id="IPR015366">
    <property type="entry name" value="S53_propep"/>
</dbReference>
<evidence type="ECO:0000313" key="2">
    <source>
        <dbReference type="EMBL" id="KAK5583599.1"/>
    </source>
</evidence>
<reference evidence="2 3" key="1">
    <citation type="submission" date="2023-11" db="EMBL/GenBank/DDBJ databases">
        <title>Dfirmibasis_genome.</title>
        <authorList>
            <person name="Edelbroek B."/>
            <person name="Kjellin J."/>
            <person name="Jerlstrom-Hultqvist J."/>
            <person name="Soderbom F."/>
        </authorList>
    </citation>
    <scope>NUCLEOTIDE SEQUENCE [LARGE SCALE GENOMIC DNA]</scope>
    <source>
        <strain evidence="2 3">TNS-C-14</strain>
    </source>
</reference>
<evidence type="ECO:0000313" key="3">
    <source>
        <dbReference type="Proteomes" id="UP001344447"/>
    </source>
</evidence>
<keyword evidence="3" id="KW-1185">Reference proteome</keyword>
<dbReference type="AlphaFoldDB" id="A0AAN7U0V8"/>
<organism evidence="2 3">
    <name type="scientific">Dictyostelium firmibasis</name>
    <dbReference type="NCBI Taxonomy" id="79012"/>
    <lineage>
        <taxon>Eukaryota</taxon>
        <taxon>Amoebozoa</taxon>
        <taxon>Evosea</taxon>
        <taxon>Eumycetozoa</taxon>
        <taxon>Dictyostelia</taxon>
        <taxon>Dictyosteliales</taxon>
        <taxon>Dictyosteliaceae</taxon>
        <taxon>Dictyostelium</taxon>
    </lineage>
</organism>
<dbReference type="SMART" id="SM00944">
    <property type="entry name" value="Pro-kuma_activ"/>
    <property type="match status" value="1"/>
</dbReference>
<dbReference type="GO" id="GO:0008240">
    <property type="term" value="F:tripeptidyl-peptidase activity"/>
    <property type="evidence" value="ECO:0007669"/>
    <property type="project" value="TreeGrafter"/>
</dbReference>
<evidence type="ECO:0000259" key="1">
    <source>
        <dbReference type="SMART" id="SM00944"/>
    </source>
</evidence>
<dbReference type="SUPFAM" id="SSF54897">
    <property type="entry name" value="Protease propeptides/inhibitors"/>
    <property type="match status" value="1"/>
</dbReference>
<comment type="caution">
    <text evidence="2">The sequence shown here is derived from an EMBL/GenBank/DDBJ whole genome shotgun (WGS) entry which is preliminary data.</text>
</comment>
<gene>
    <name evidence="2" type="ORF">RB653_005197</name>
</gene>
<dbReference type="EMBL" id="JAVFKY010000001">
    <property type="protein sequence ID" value="KAK5583599.1"/>
    <property type="molecule type" value="Genomic_DNA"/>
</dbReference>
<dbReference type="PANTHER" id="PTHR14218:SF15">
    <property type="entry name" value="TRIPEPTIDYL-PEPTIDASE 1"/>
    <property type="match status" value="1"/>
</dbReference>
<accession>A0AAN7U0V8</accession>
<name>A0AAN7U0V8_9MYCE</name>
<dbReference type="CDD" id="cd11377">
    <property type="entry name" value="Pro-peptidase_S53"/>
    <property type="match status" value="1"/>
</dbReference>
<dbReference type="Pfam" id="PF09286">
    <property type="entry name" value="Pro-kuma_activ"/>
    <property type="match status" value="1"/>
</dbReference>